<keyword evidence="4" id="KW-0206">Cytoskeleton</keyword>
<dbReference type="GO" id="GO:0051015">
    <property type="term" value="F:actin filament binding"/>
    <property type="evidence" value="ECO:0007669"/>
    <property type="project" value="TreeGrafter"/>
</dbReference>
<dbReference type="GO" id="GO:0030833">
    <property type="term" value="P:regulation of actin filament polymerization"/>
    <property type="evidence" value="ECO:0007669"/>
    <property type="project" value="TreeGrafter"/>
</dbReference>
<sequence length="511" mass="55416">MSLQYVDEQAIKSAIADLRSDKNDTDWVLLSFEDSKSKKVKLLATGNGGVASLSEQLADNIVGFALVRKIDVIDNSETVKYAFIQWIGDKVGILQKAFVSIATSHVKTLFTPFHVDFQISSLSEISDSIVQTKISETSGSGSRVLNESGTRNQTTASTSVRKSVAPGSLVNKDAVTLGNEQEVREALREFRSDDNETNWVLFGYDAPNSNTIVLLGKGTGGPSELIDNLRDDIVGYGLTRIVEKIDNSNTVKFAFINWTGENIHRMQRARLGTHSGFVKQLVQPYHVDISCADKSEITEEIVVTAITKNSGTKSSVLADQPTRTSPTTSSFRGAGSSGTTNASGSSYRGATPTSSGAPVTADDSVRAAIRDVRSDSTPTNWTLIGYQPNNTTLTVIASGNGDADELVAHLKPEIVAYGLVRVKTQFDLSEITQFVWINFVGESIPRMFRAKLGTHSGFVKETFSPFHVDIHASTPNEVSNDIVITRVTSNAGTLSKSFALLYMFVYKVSID</sequence>
<dbReference type="OMA" id="QPYHVDI"/>
<gene>
    <name evidence="9" type="ORF">PPL_02804</name>
</gene>
<proteinExistence type="inferred from homology"/>
<comment type="subcellular location">
    <subcellularLocation>
        <location evidence="1">Cytoplasm</location>
        <location evidence="1">Cytoskeleton</location>
    </subcellularLocation>
</comment>
<dbReference type="SUPFAM" id="SSF55753">
    <property type="entry name" value="Actin depolymerizing proteins"/>
    <property type="match status" value="3"/>
</dbReference>
<dbReference type="FunFam" id="3.40.20.10:FF:000018">
    <property type="entry name" value="Coactosin-like 1"/>
    <property type="match status" value="3"/>
</dbReference>
<dbReference type="Gene3D" id="3.40.20.10">
    <property type="entry name" value="Severin"/>
    <property type="match status" value="3"/>
</dbReference>
<keyword evidence="10" id="KW-1185">Reference proteome</keyword>
<dbReference type="EMBL" id="ADBJ01000010">
    <property type="protein sequence ID" value="EFA83737.1"/>
    <property type="molecule type" value="Genomic_DNA"/>
</dbReference>
<dbReference type="GO" id="GO:0030427">
    <property type="term" value="C:site of polarized growth"/>
    <property type="evidence" value="ECO:0007669"/>
    <property type="project" value="TreeGrafter"/>
</dbReference>
<dbReference type="GO" id="GO:0005884">
    <property type="term" value="C:actin filament"/>
    <property type="evidence" value="ECO:0007669"/>
    <property type="project" value="TreeGrafter"/>
</dbReference>
<dbReference type="Pfam" id="PF00241">
    <property type="entry name" value="Cofilin_ADF"/>
    <property type="match status" value="3"/>
</dbReference>
<protein>
    <recommendedName>
        <fullName evidence="6">Coactosin</fullName>
    </recommendedName>
</protein>
<evidence type="ECO:0000313" key="9">
    <source>
        <dbReference type="EMBL" id="EFA83737.1"/>
    </source>
</evidence>
<organism evidence="9 10">
    <name type="scientific">Heterostelium pallidum (strain ATCC 26659 / Pp 5 / PN500)</name>
    <name type="common">Cellular slime mold</name>
    <name type="synonym">Polysphondylium pallidum</name>
    <dbReference type="NCBI Taxonomy" id="670386"/>
    <lineage>
        <taxon>Eukaryota</taxon>
        <taxon>Amoebozoa</taxon>
        <taxon>Evosea</taxon>
        <taxon>Eumycetozoa</taxon>
        <taxon>Dictyostelia</taxon>
        <taxon>Acytosteliales</taxon>
        <taxon>Acytosteliaceae</taxon>
        <taxon>Heterostelium</taxon>
    </lineage>
</organism>
<reference evidence="9 10" key="1">
    <citation type="journal article" date="2011" name="Genome Res.">
        <title>Phylogeny-wide analysis of social amoeba genomes highlights ancient origins for complex intercellular communication.</title>
        <authorList>
            <person name="Heidel A.J."/>
            <person name="Lawal H.M."/>
            <person name="Felder M."/>
            <person name="Schilde C."/>
            <person name="Helps N.R."/>
            <person name="Tunggal B."/>
            <person name="Rivero F."/>
            <person name="John U."/>
            <person name="Schleicher M."/>
            <person name="Eichinger L."/>
            <person name="Platzer M."/>
            <person name="Noegel A.A."/>
            <person name="Schaap P."/>
            <person name="Gloeckner G."/>
        </authorList>
    </citation>
    <scope>NUCLEOTIDE SEQUENCE [LARGE SCALE GENOMIC DNA]</scope>
    <source>
        <strain evidence="10">ATCC 26659 / Pp 5 / PN500</strain>
    </source>
</reference>
<feature type="compositionally biased region" description="Polar residues" evidence="7">
    <location>
        <begin position="139"/>
        <end position="161"/>
    </location>
</feature>
<dbReference type="InterPro" id="IPR002108">
    <property type="entry name" value="ADF-H"/>
</dbReference>
<dbReference type="PANTHER" id="PTHR10829">
    <property type="entry name" value="CORTACTIN AND DREBRIN"/>
    <property type="match status" value="1"/>
</dbReference>
<dbReference type="PANTHER" id="PTHR10829:SF50">
    <property type="entry name" value="ADF-H DOMAIN-CONTAINING PROTEIN"/>
    <property type="match status" value="1"/>
</dbReference>
<evidence type="ECO:0000256" key="2">
    <source>
        <dbReference type="ARBA" id="ARBA00022490"/>
    </source>
</evidence>
<dbReference type="RefSeq" id="XP_020435854.1">
    <property type="nucleotide sequence ID" value="XM_020573782.1"/>
</dbReference>
<dbReference type="GeneID" id="31358327"/>
<feature type="compositionally biased region" description="Low complexity" evidence="7">
    <location>
        <begin position="321"/>
        <end position="346"/>
    </location>
</feature>
<keyword evidence="3" id="KW-0009">Actin-binding</keyword>
<comment type="similarity">
    <text evidence="5">Belongs to the actin-binding proteins ADF family. Coactosin subfamily.</text>
</comment>
<dbReference type="Proteomes" id="UP000001396">
    <property type="component" value="Unassembled WGS sequence"/>
</dbReference>
<evidence type="ECO:0000256" key="5">
    <source>
        <dbReference type="ARBA" id="ARBA00038052"/>
    </source>
</evidence>
<feature type="domain" description="ADF-H" evidence="8">
    <location>
        <begin position="356"/>
        <end position="488"/>
    </location>
</feature>
<evidence type="ECO:0000313" key="10">
    <source>
        <dbReference type="Proteomes" id="UP000001396"/>
    </source>
</evidence>
<evidence type="ECO:0000256" key="3">
    <source>
        <dbReference type="ARBA" id="ARBA00023203"/>
    </source>
</evidence>
<feature type="domain" description="ADF-H" evidence="8">
    <location>
        <begin position="3"/>
        <end position="135"/>
    </location>
</feature>
<evidence type="ECO:0000256" key="7">
    <source>
        <dbReference type="SAM" id="MobiDB-lite"/>
    </source>
</evidence>
<evidence type="ECO:0000256" key="6">
    <source>
        <dbReference type="ARBA" id="ARBA00069392"/>
    </source>
</evidence>
<feature type="region of interest" description="Disordered" evidence="7">
    <location>
        <begin position="139"/>
        <end position="162"/>
    </location>
</feature>
<evidence type="ECO:0000259" key="8">
    <source>
        <dbReference type="PROSITE" id="PS51263"/>
    </source>
</evidence>
<comment type="caution">
    <text evidence="9">The sequence shown here is derived from an EMBL/GenBank/DDBJ whole genome shotgun (WGS) entry which is preliminary data.</text>
</comment>
<dbReference type="SMART" id="SM00102">
    <property type="entry name" value="ADF"/>
    <property type="match status" value="3"/>
</dbReference>
<dbReference type="PROSITE" id="PS51263">
    <property type="entry name" value="ADF_H"/>
    <property type="match status" value="3"/>
</dbReference>
<name>D3B339_HETP5</name>
<feature type="region of interest" description="Disordered" evidence="7">
    <location>
        <begin position="312"/>
        <end position="362"/>
    </location>
</feature>
<dbReference type="InParanoid" id="D3B339"/>
<keyword evidence="2" id="KW-0963">Cytoplasm</keyword>
<dbReference type="STRING" id="670386.D3B339"/>
<accession>D3B339</accession>
<dbReference type="CDD" id="cd11282">
    <property type="entry name" value="ADF_coactosin_like"/>
    <property type="match status" value="3"/>
</dbReference>
<dbReference type="GO" id="GO:0030864">
    <property type="term" value="C:cortical actin cytoskeleton"/>
    <property type="evidence" value="ECO:0007669"/>
    <property type="project" value="TreeGrafter"/>
</dbReference>
<dbReference type="InterPro" id="IPR029006">
    <property type="entry name" value="ADF-H/Gelsolin-like_dom_sf"/>
</dbReference>
<dbReference type="AlphaFoldDB" id="D3B339"/>
<evidence type="ECO:0000256" key="4">
    <source>
        <dbReference type="ARBA" id="ARBA00023212"/>
    </source>
</evidence>
<feature type="domain" description="ADF-H" evidence="8">
    <location>
        <begin position="174"/>
        <end position="307"/>
    </location>
</feature>
<evidence type="ECO:0000256" key="1">
    <source>
        <dbReference type="ARBA" id="ARBA00004245"/>
    </source>
</evidence>